<proteinExistence type="inferred from homology"/>
<evidence type="ECO:0000313" key="3">
    <source>
        <dbReference type="Proteomes" id="UP000647836"/>
    </source>
</evidence>
<organism evidence="2 3">
    <name type="scientific">Nostoc cf. edaphicum LEGE 07299</name>
    <dbReference type="NCBI Taxonomy" id="2777974"/>
    <lineage>
        <taxon>Bacteria</taxon>
        <taxon>Bacillati</taxon>
        <taxon>Cyanobacteriota</taxon>
        <taxon>Cyanophyceae</taxon>
        <taxon>Nostocales</taxon>
        <taxon>Nostocaceae</taxon>
        <taxon>Nostoc</taxon>
    </lineage>
</organism>
<dbReference type="EMBL" id="JADEXF010000812">
    <property type="protein sequence ID" value="MBE9107323.1"/>
    <property type="molecule type" value="Genomic_DNA"/>
</dbReference>
<reference evidence="2 3" key="1">
    <citation type="submission" date="2020-10" db="EMBL/GenBank/DDBJ databases">
        <authorList>
            <person name="Castelo-Branco R."/>
            <person name="Eusebio N."/>
            <person name="Adriana R."/>
            <person name="Vieira A."/>
            <person name="Brugerolle De Fraissinette N."/>
            <person name="Rezende De Castro R."/>
            <person name="Schneider M.P."/>
            <person name="Vasconcelos V."/>
            <person name="Leao P.N."/>
        </authorList>
    </citation>
    <scope>NUCLEOTIDE SEQUENCE [LARGE SCALE GENOMIC DNA]</scope>
    <source>
        <strain evidence="2 3">LEGE 07299</strain>
    </source>
</reference>
<dbReference type="InterPro" id="IPR007757">
    <property type="entry name" value="MT-A70-like"/>
</dbReference>
<accession>A0ABR9U3S8</accession>
<comment type="similarity">
    <text evidence="1">Belongs to the MT-A70-like family.</text>
</comment>
<gene>
    <name evidence="2" type="ORF">IQ229_21045</name>
</gene>
<dbReference type="RefSeq" id="WP_194047052.1">
    <property type="nucleotide sequence ID" value="NZ_JADEXF010000812.1"/>
</dbReference>
<keyword evidence="3" id="KW-1185">Reference proteome</keyword>
<dbReference type="Proteomes" id="UP000647836">
    <property type="component" value="Unassembled WGS sequence"/>
</dbReference>
<evidence type="ECO:0000313" key="2">
    <source>
        <dbReference type="EMBL" id="MBE9107323.1"/>
    </source>
</evidence>
<name>A0ABR9U3S8_9NOSO</name>
<dbReference type="PROSITE" id="PS51143">
    <property type="entry name" value="MT_A70"/>
    <property type="match status" value="1"/>
</dbReference>
<sequence length="57" mass="6684">MTVEEAMSNDKPLRVYALVDQLLEGDDRSELFQINSKLWRSHKISVSWQVRSHKVLV</sequence>
<comment type="caution">
    <text evidence="2">The sequence shown here is derived from an EMBL/GenBank/DDBJ whole genome shotgun (WGS) entry which is preliminary data.</text>
</comment>
<protein>
    <submittedName>
        <fullName evidence="2">Uncharacterized protein</fullName>
    </submittedName>
</protein>
<evidence type="ECO:0000256" key="1">
    <source>
        <dbReference type="PROSITE-ProRule" id="PRU00489"/>
    </source>
</evidence>